<evidence type="ECO:0000256" key="3">
    <source>
        <dbReference type="SAM" id="Phobius"/>
    </source>
</evidence>
<evidence type="ECO:0000259" key="4">
    <source>
        <dbReference type="PROSITE" id="PS50835"/>
    </source>
</evidence>
<keyword evidence="1" id="KW-1015">Disulfide bond</keyword>
<dbReference type="InterPro" id="IPR007110">
    <property type="entry name" value="Ig-like_dom"/>
</dbReference>
<feature type="transmembrane region" description="Helical" evidence="3">
    <location>
        <begin position="301"/>
        <end position="324"/>
    </location>
</feature>
<dbReference type="KEGG" id="cvn:111122522"/>
<feature type="region of interest" description="Disordered" evidence="2">
    <location>
        <begin position="271"/>
        <end position="294"/>
    </location>
</feature>
<evidence type="ECO:0000256" key="1">
    <source>
        <dbReference type="ARBA" id="ARBA00023157"/>
    </source>
</evidence>
<evidence type="ECO:0000313" key="6">
    <source>
        <dbReference type="RefSeq" id="XP_022320012.1"/>
    </source>
</evidence>
<dbReference type="GeneID" id="111122522"/>
<keyword evidence="3" id="KW-1133">Transmembrane helix</keyword>
<accession>A0A8B8CVW5</accession>
<keyword evidence="5" id="KW-1185">Reference proteome</keyword>
<reference evidence="6" key="1">
    <citation type="submission" date="2025-08" db="UniProtKB">
        <authorList>
            <consortium name="RefSeq"/>
        </authorList>
    </citation>
    <scope>IDENTIFICATION</scope>
    <source>
        <tissue evidence="6">Whole sample</tissue>
    </source>
</reference>
<organism evidence="5 6">
    <name type="scientific">Crassostrea virginica</name>
    <name type="common">Eastern oyster</name>
    <dbReference type="NCBI Taxonomy" id="6565"/>
    <lineage>
        <taxon>Eukaryota</taxon>
        <taxon>Metazoa</taxon>
        <taxon>Spiralia</taxon>
        <taxon>Lophotrochozoa</taxon>
        <taxon>Mollusca</taxon>
        <taxon>Bivalvia</taxon>
        <taxon>Autobranchia</taxon>
        <taxon>Pteriomorphia</taxon>
        <taxon>Ostreida</taxon>
        <taxon>Ostreoidea</taxon>
        <taxon>Ostreidae</taxon>
        <taxon>Crassostrea</taxon>
    </lineage>
</organism>
<dbReference type="PROSITE" id="PS50835">
    <property type="entry name" value="IG_LIKE"/>
    <property type="match status" value="1"/>
</dbReference>
<sequence length="397" mass="44017">MLLCKMFSFLLGPFSDPRGRDLVLDCRPNLRNANNFGLIHGYMFLFQRENEDIMPLADVTFNNKGEEVVTWGNDLLESRSTIKHQLGLANVSFARVFISEVDCADTAEYTCVMESHRASRNVEVIRNPSEVFPITVTSIERQRMINDNLGIISAALQNVGSTQPSILPIGSVAVFNCTAFESFPPPTIRWCLRRSTEDIFRNFAYASAQRVDRVNSSFPDRSCFYTTTSLLPFVISDSDNGTTLSCSTNTEECTSRSSRSFNEMTFTIVTSDSDREAEDTRNEDGSEEVIQGEPQSSTAGLTALVTAGVILLIIGVSGMALASITYMKARKIKIAFVSEYETLKERERYQTLSDVSGEVGGADPVTYEVLHRQDSEDVTPNYVNSNCKIHSEAGPPS</sequence>
<keyword evidence="3" id="KW-0812">Transmembrane</keyword>
<dbReference type="AlphaFoldDB" id="A0A8B8CVW5"/>
<dbReference type="InterPro" id="IPR013783">
    <property type="entry name" value="Ig-like_fold"/>
</dbReference>
<feature type="compositionally biased region" description="Basic and acidic residues" evidence="2">
    <location>
        <begin position="272"/>
        <end position="284"/>
    </location>
</feature>
<gene>
    <name evidence="6" type="primary">LOC111122522</name>
</gene>
<dbReference type="Gene3D" id="2.60.40.10">
    <property type="entry name" value="Immunoglobulins"/>
    <property type="match status" value="1"/>
</dbReference>
<proteinExistence type="predicted"/>
<dbReference type="InterPro" id="IPR036179">
    <property type="entry name" value="Ig-like_dom_sf"/>
</dbReference>
<name>A0A8B8CVW5_CRAVI</name>
<dbReference type="SUPFAM" id="SSF48726">
    <property type="entry name" value="Immunoglobulin"/>
    <property type="match status" value="1"/>
</dbReference>
<keyword evidence="3" id="KW-0472">Membrane</keyword>
<evidence type="ECO:0000256" key="2">
    <source>
        <dbReference type="SAM" id="MobiDB-lite"/>
    </source>
</evidence>
<evidence type="ECO:0000313" key="5">
    <source>
        <dbReference type="Proteomes" id="UP000694844"/>
    </source>
</evidence>
<dbReference type="InterPro" id="IPR013162">
    <property type="entry name" value="CD80_C2-set"/>
</dbReference>
<protein>
    <submittedName>
        <fullName evidence="6">Uncharacterized protein LOC111122522 isoform X1</fullName>
    </submittedName>
</protein>
<dbReference type="Proteomes" id="UP000694844">
    <property type="component" value="Chromosome 3"/>
</dbReference>
<dbReference type="RefSeq" id="XP_022320012.1">
    <property type="nucleotide sequence ID" value="XM_022464304.1"/>
</dbReference>
<dbReference type="Pfam" id="PF08205">
    <property type="entry name" value="C2-set_2"/>
    <property type="match status" value="1"/>
</dbReference>
<feature type="domain" description="Ig-like" evidence="4">
    <location>
        <begin position="170"/>
        <end position="262"/>
    </location>
</feature>